<evidence type="ECO:0000313" key="3">
    <source>
        <dbReference type="Proteomes" id="UP001500866"/>
    </source>
</evidence>
<evidence type="ECO:0000256" key="1">
    <source>
        <dbReference type="SAM" id="Phobius"/>
    </source>
</evidence>
<reference evidence="2 3" key="1">
    <citation type="journal article" date="2019" name="Int. J. Syst. Evol. Microbiol.">
        <title>The Global Catalogue of Microorganisms (GCM) 10K type strain sequencing project: providing services to taxonomists for standard genome sequencing and annotation.</title>
        <authorList>
            <consortium name="The Broad Institute Genomics Platform"/>
            <consortium name="The Broad Institute Genome Sequencing Center for Infectious Disease"/>
            <person name="Wu L."/>
            <person name="Ma J."/>
        </authorList>
    </citation>
    <scope>NUCLEOTIDE SEQUENCE [LARGE SCALE GENOMIC DNA]</scope>
    <source>
        <strain evidence="2 3">JCM 15395</strain>
    </source>
</reference>
<sequence length="199" mass="23626">MTLHVQFVTMMAMVLGGLYLGIIQETFRRFSIHWRKRRVLAYFMEISFWLTQTLLLYYLLFRVNSGELRLYVFAAILLGFSVYQVLVANAYKWLLEHIIRIVLGCFQFIENLVSVLIITPVKVIIQFVVTCVLFILQILLRVLSFAGKLIFTPVFWIFRTLFGILPKNIQHNLYKLAGFYSTIKNKCRKWVKKILFKRR</sequence>
<feature type="transmembrane region" description="Helical" evidence="1">
    <location>
        <begin position="112"/>
        <end position="139"/>
    </location>
</feature>
<feature type="transmembrane region" description="Helical" evidence="1">
    <location>
        <begin position="6"/>
        <end position="27"/>
    </location>
</feature>
<evidence type="ECO:0000313" key="2">
    <source>
        <dbReference type="EMBL" id="GAA0609113.1"/>
    </source>
</evidence>
<dbReference type="NCBIfam" id="TIGR02893">
    <property type="entry name" value="spore_yabQ"/>
    <property type="match status" value="1"/>
</dbReference>
<keyword evidence="1" id="KW-1133">Transmembrane helix</keyword>
<dbReference type="RefSeq" id="WP_343814431.1">
    <property type="nucleotide sequence ID" value="NZ_BAAADS010000018.1"/>
</dbReference>
<organism evidence="2 3">
    <name type="scientific">Virgibacillus siamensis</name>
    <dbReference type="NCBI Taxonomy" id="480071"/>
    <lineage>
        <taxon>Bacteria</taxon>
        <taxon>Bacillati</taxon>
        <taxon>Bacillota</taxon>
        <taxon>Bacilli</taxon>
        <taxon>Bacillales</taxon>
        <taxon>Bacillaceae</taxon>
        <taxon>Virgibacillus</taxon>
    </lineage>
</organism>
<dbReference type="Proteomes" id="UP001500866">
    <property type="component" value="Unassembled WGS sequence"/>
</dbReference>
<proteinExistence type="predicted"/>
<feature type="transmembrane region" description="Helical" evidence="1">
    <location>
        <begin position="39"/>
        <end position="59"/>
    </location>
</feature>
<feature type="transmembrane region" description="Helical" evidence="1">
    <location>
        <begin position="71"/>
        <end position="91"/>
    </location>
</feature>
<keyword evidence="1" id="KW-0812">Transmembrane</keyword>
<comment type="caution">
    <text evidence="2">The sequence shown here is derived from an EMBL/GenBank/DDBJ whole genome shotgun (WGS) entry which is preliminary data.</text>
</comment>
<keyword evidence="1" id="KW-0472">Membrane</keyword>
<name>A0ABN1GDD3_9BACI</name>
<protein>
    <submittedName>
        <fullName evidence="2">Spore cortex biosynthesis protein YabQ</fullName>
    </submittedName>
</protein>
<dbReference type="InterPro" id="IPR019074">
    <property type="entry name" value="YabQ"/>
</dbReference>
<gene>
    <name evidence="2" type="primary">yabQ</name>
    <name evidence="2" type="ORF">GCM10009001_28220</name>
</gene>
<accession>A0ABN1GDD3</accession>
<dbReference type="Pfam" id="PF09578">
    <property type="entry name" value="Spore_YabQ"/>
    <property type="match status" value="1"/>
</dbReference>
<keyword evidence="3" id="KW-1185">Reference proteome</keyword>
<dbReference type="EMBL" id="BAAADS010000018">
    <property type="protein sequence ID" value="GAA0609113.1"/>
    <property type="molecule type" value="Genomic_DNA"/>
</dbReference>